<comment type="caution">
    <text evidence="5">The sequence shown here is derived from an EMBL/GenBank/DDBJ whole genome shotgun (WGS) entry which is preliminary data.</text>
</comment>
<dbReference type="PROSITE" id="PS51257">
    <property type="entry name" value="PROKAR_LIPOPROTEIN"/>
    <property type="match status" value="1"/>
</dbReference>
<dbReference type="EMBL" id="MSIF01000003">
    <property type="protein sequence ID" value="OLF12335.1"/>
    <property type="molecule type" value="Genomic_DNA"/>
</dbReference>
<dbReference type="OrthoDB" id="7337537at2"/>
<evidence type="ECO:0000256" key="1">
    <source>
        <dbReference type="ARBA" id="ARBA00010062"/>
    </source>
</evidence>
<sequence length="412" mass="42258">MSVRPGNALTAVVAAAALVLTACGGEEPGAGGGNDAEVPAEAFKLGSLLAETGAQASAAAPLVTAAKLAIDDINAAGGVFGKDVEYRQQDSTSDNDTALSAAQSLISWGADAVVGTYGSGMAAAVVEPITQAGALMVSGSNTSSELTGISPLYFRTAPTDALESAQLADLLVADGKTSAAVIWQNDTWGEAFKVSMEDNLEQAGVTVATSQPFNVDDTDFTAQVNAVVSAKPDAVVFLSYTVYTGAMVEQLIGTHKFASANVYFSSSTIGDYTGSLSNPAYLKGIQAFQPGAEPDTQAEFDARAKEANPELSAFAYAASTYDATIIAALGAIAANSADGQTIATTMREISGGSGDGEKCTSFADCKKLLEDGKSIDYDGLTGGIAFDENNDETETNYIPYVYQADGTYQLKQ</sequence>
<proteinExistence type="inferred from homology"/>
<evidence type="ECO:0000256" key="3">
    <source>
        <dbReference type="SAM" id="SignalP"/>
    </source>
</evidence>
<keyword evidence="6" id="KW-1185">Reference proteome</keyword>
<dbReference type="Gene3D" id="3.40.50.2300">
    <property type="match status" value="2"/>
</dbReference>
<keyword evidence="2 3" id="KW-0732">Signal</keyword>
<dbReference type="InterPro" id="IPR028081">
    <property type="entry name" value="Leu-bd"/>
</dbReference>
<dbReference type="Pfam" id="PF13458">
    <property type="entry name" value="Peripla_BP_6"/>
    <property type="match status" value="1"/>
</dbReference>
<dbReference type="PANTHER" id="PTHR30483:SF6">
    <property type="entry name" value="PERIPLASMIC BINDING PROTEIN OF ABC TRANSPORTER FOR NATURAL AMINO ACIDS"/>
    <property type="match status" value="1"/>
</dbReference>
<protein>
    <recommendedName>
        <fullName evidence="4">Leucine-binding protein domain-containing protein</fullName>
    </recommendedName>
</protein>
<dbReference type="InterPro" id="IPR028082">
    <property type="entry name" value="Peripla_BP_I"/>
</dbReference>
<feature type="domain" description="Leucine-binding protein" evidence="4">
    <location>
        <begin position="44"/>
        <end position="350"/>
    </location>
</feature>
<accession>A0A7Z0WPL3</accession>
<feature type="signal peptide" evidence="3">
    <location>
        <begin position="1"/>
        <end position="24"/>
    </location>
</feature>
<name>A0A7Z0WPL3_9PSEU</name>
<evidence type="ECO:0000259" key="4">
    <source>
        <dbReference type="Pfam" id="PF13458"/>
    </source>
</evidence>
<dbReference type="RefSeq" id="WP_075132526.1">
    <property type="nucleotide sequence ID" value="NZ_MSIF01000003.1"/>
</dbReference>
<organism evidence="5 6">
    <name type="scientific">Actinophytocola xinjiangensis</name>
    <dbReference type="NCBI Taxonomy" id="485602"/>
    <lineage>
        <taxon>Bacteria</taxon>
        <taxon>Bacillati</taxon>
        <taxon>Actinomycetota</taxon>
        <taxon>Actinomycetes</taxon>
        <taxon>Pseudonocardiales</taxon>
        <taxon>Pseudonocardiaceae</taxon>
    </lineage>
</organism>
<dbReference type="AlphaFoldDB" id="A0A7Z0WPL3"/>
<dbReference type="Proteomes" id="UP000185696">
    <property type="component" value="Unassembled WGS sequence"/>
</dbReference>
<dbReference type="PANTHER" id="PTHR30483">
    <property type="entry name" value="LEUCINE-SPECIFIC-BINDING PROTEIN"/>
    <property type="match status" value="1"/>
</dbReference>
<gene>
    <name evidence="5" type="ORF">BLA60_10215</name>
</gene>
<feature type="chain" id="PRO_5038753916" description="Leucine-binding protein domain-containing protein" evidence="3">
    <location>
        <begin position="25"/>
        <end position="412"/>
    </location>
</feature>
<dbReference type="SUPFAM" id="SSF53822">
    <property type="entry name" value="Periplasmic binding protein-like I"/>
    <property type="match status" value="1"/>
</dbReference>
<evidence type="ECO:0000313" key="6">
    <source>
        <dbReference type="Proteomes" id="UP000185696"/>
    </source>
</evidence>
<dbReference type="InterPro" id="IPR051010">
    <property type="entry name" value="BCAA_transport"/>
</dbReference>
<evidence type="ECO:0000256" key="2">
    <source>
        <dbReference type="ARBA" id="ARBA00022729"/>
    </source>
</evidence>
<evidence type="ECO:0000313" key="5">
    <source>
        <dbReference type="EMBL" id="OLF12335.1"/>
    </source>
</evidence>
<comment type="similarity">
    <text evidence="1">Belongs to the leucine-binding protein family.</text>
</comment>
<reference evidence="5 6" key="1">
    <citation type="submission" date="2016-12" db="EMBL/GenBank/DDBJ databases">
        <title>The draft genome sequence of Actinophytocola xinjiangensis.</title>
        <authorList>
            <person name="Wang W."/>
            <person name="Yuan L."/>
        </authorList>
    </citation>
    <scope>NUCLEOTIDE SEQUENCE [LARGE SCALE GENOMIC DNA]</scope>
    <source>
        <strain evidence="5 6">CGMCC 4.4663</strain>
    </source>
</reference>